<dbReference type="Pfam" id="PF10145">
    <property type="entry name" value="PhageMin_Tail"/>
    <property type="match status" value="1"/>
</dbReference>
<dbReference type="NCBIfam" id="TIGR01760">
    <property type="entry name" value="tape_meas_TP901"/>
    <property type="match status" value="1"/>
</dbReference>
<evidence type="ECO:0000313" key="4">
    <source>
        <dbReference type="Proteomes" id="UP001595868"/>
    </source>
</evidence>
<organism evidence="3 4">
    <name type="scientific">Micromonospora zhanjiangensis</name>
    <dbReference type="NCBI Taxonomy" id="1522057"/>
    <lineage>
        <taxon>Bacteria</taxon>
        <taxon>Bacillati</taxon>
        <taxon>Actinomycetota</taxon>
        <taxon>Actinomycetes</taxon>
        <taxon>Micromonosporales</taxon>
        <taxon>Micromonosporaceae</taxon>
        <taxon>Micromonospora</taxon>
    </lineage>
</organism>
<dbReference type="InterPro" id="IPR010090">
    <property type="entry name" value="Phage_tape_meas"/>
</dbReference>
<protein>
    <submittedName>
        <fullName evidence="3">Phage tail tape measure protein</fullName>
    </submittedName>
</protein>
<gene>
    <name evidence="3" type="ORF">ACFOX0_17790</name>
</gene>
<dbReference type="EMBL" id="JBHSBN010000011">
    <property type="protein sequence ID" value="MFC4107770.1"/>
    <property type="molecule type" value="Genomic_DNA"/>
</dbReference>
<comment type="caution">
    <text evidence="3">The sequence shown here is derived from an EMBL/GenBank/DDBJ whole genome shotgun (WGS) entry which is preliminary data.</text>
</comment>
<keyword evidence="1" id="KW-1188">Viral release from host cell</keyword>
<dbReference type="PANTHER" id="PTHR37813">
    <property type="entry name" value="FELS-2 PROPHAGE PROTEIN"/>
    <property type="match status" value="1"/>
</dbReference>
<proteinExistence type="predicted"/>
<feature type="domain" description="Phage tail tape measure protein" evidence="2">
    <location>
        <begin position="97"/>
        <end position="296"/>
    </location>
</feature>
<evidence type="ECO:0000256" key="1">
    <source>
        <dbReference type="ARBA" id="ARBA00022612"/>
    </source>
</evidence>
<accession>A0ABV8KNR8</accession>
<dbReference type="Proteomes" id="UP001595868">
    <property type="component" value="Unassembled WGS sequence"/>
</dbReference>
<sequence>MADRSITVSLVARVAGFQAGISTAAKSVKDFRGELDGLHEKNRARFNDLSQAAGGAGLVLAGAFAYAAKAAADFDKQMSAVNAVTNGSAQELDQLRAAALEAGKATSFSASQAAQAEEELAKAGISTADILGGALNGSLALAAAGSLDLAEAADISAKAMNVFGLSGQSVGHIADVLSASANKSATDVHEMGEALRMGGLVAKQAGLSLEDTVGVLSAFADRALVGSDAGTSLKTMLQMVANPTNKAAGLMKELGINLYDAQGNFVGVEKMAGQLQTALGGLTQQQRQSALATIFGADAVRGASVLYEIGASGVREYRDAVDDQGAAAETARKKTDNLAGDIERLKGSLETLAIEAGSGANSGLRILVQAVDGLVDAFSSLPGPLQTSLTVLSGFGGAGLLAVAGLLKLKATAGDALQSLRDMGPTGERAAAGLGRIGSVVGRIGLIGAGVGLAFAGFQAFGDWVERRHAPVKADIDKLTTSLKEFADSGKVAGELASRYGDHLQKIGQDVTSITKGMADLARTQADVAAGLTAAEAAEGWDPVDPQAVQRVKDLDTALAQMVAAGGASQARIALDELRSSGALTDEQFAQLTGMLPQYNQAAQAAAAANSGLAQGFGSVGANAQTMVGSLQQAIEKGQTLLDVWKQLNGAALSFDESQLRVRDAIDKVKQSFADNGREIEGNSRKALENRVAVGQAAQAAADAAQRKLEETGSIELANGVYNQYIGQLRKTLHQAGLTDAQIDTLIATYGKLPAAKNTKVTADTGPAVGAVNSLIARINGMKARIRVEAEPSGGFGGAKGTGLGYSTGMRWGGVVQHAEAGLLRQAQIAAPSGPARYAWAEPATGGELFAPRYGDMDRTRALVGYAIEHWWGGWQQFAPSAPQAAPASAGPSPMALAQAIRAALAGVSVQMDGRTVGYIQGREANLLAR</sequence>
<evidence type="ECO:0000313" key="3">
    <source>
        <dbReference type="EMBL" id="MFC4107770.1"/>
    </source>
</evidence>
<reference evidence="4" key="1">
    <citation type="journal article" date="2019" name="Int. J. Syst. Evol. Microbiol.">
        <title>The Global Catalogue of Microorganisms (GCM) 10K type strain sequencing project: providing services to taxonomists for standard genome sequencing and annotation.</title>
        <authorList>
            <consortium name="The Broad Institute Genomics Platform"/>
            <consortium name="The Broad Institute Genome Sequencing Center for Infectious Disease"/>
            <person name="Wu L."/>
            <person name="Ma J."/>
        </authorList>
    </citation>
    <scope>NUCLEOTIDE SEQUENCE [LARGE SCALE GENOMIC DNA]</scope>
    <source>
        <strain evidence="4">2902at01</strain>
    </source>
</reference>
<evidence type="ECO:0000259" key="2">
    <source>
        <dbReference type="Pfam" id="PF10145"/>
    </source>
</evidence>
<dbReference type="PANTHER" id="PTHR37813:SF1">
    <property type="entry name" value="FELS-2 PROPHAGE PROTEIN"/>
    <property type="match status" value="1"/>
</dbReference>
<name>A0ABV8KNR8_9ACTN</name>
<dbReference type="RefSeq" id="WP_377547120.1">
    <property type="nucleotide sequence ID" value="NZ_JBHSBN010000011.1"/>
</dbReference>
<keyword evidence="4" id="KW-1185">Reference proteome</keyword>